<dbReference type="InterPro" id="IPR008331">
    <property type="entry name" value="Ferritin_DPS_dom"/>
</dbReference>
<comment type="caution">
    <text evidence="4">The sequence shown here is derived from an EMBL/GenBank/DDBJ whole genome shotgun (WGS) entry which is preliminary data.</text>
</comment>
<dbReference type="AlphaFoldDB" id="A0AA42BPL6"/>
<dbReference type="Pfam" id="PF00210">
    <property type="entry name" value="Ferritin"/>
    <property type="match status" value="1"/>
</dbReference>
<evidence type="ECO:0000313" key="4">
    <source>
        <dbReference type="EMBL" id="MCP8968877.1"/>
    </source>
</evidence>
<dbReference type="PANTHER" id="PTHR42932">
    <property type="entry name" value="GENERAL STRESS PROTEIN 20U"/>
    <property type="match status" value="1"/>
</dbReference>
<proteinExistence type="inferred from homology"/>
<dbReference type="Gene3D" id="1.20.1260.10">
    <property type="match status" value="1"/>
</dbReference>
<dbReference type="GO" id="GO:0008199">
    <property type="term" value="F:ferric iron binding"/>
    <property type="evidence" value="ECO:0007669"/>
    <property type="project" value="InterPro"/>
</dbReference>
<keyword evidence="5" id="KW-1185">Reference proteome</keyword>
<dbReference type="PIRSF" id="PIRSF005900">
    <property type="entry name" value="Dps"/>
    <property type="match status" value="1"/>
</dbReference>
<evidence type="ECO:0000259" key="3">
    <source>
        <dbReference type="Pfam" id="PF00210"/>
    </source>
</evidence>
<reference evidence="4" key="1">
    <citation type="submission" date="2022-07" db="EMBL/GenBank/DDBJ databases">
        <authorList>
            <person name="Li W.-J."/>
            <person name="Deng Q.-Q."/>
        </authorList>
    </citation>
    <scope>NUCLEOTIDE SEQUENCE</scope>
    <source>
        <strain evidence="4">SYSU M60031</strain>
    </source>
</reference>
<dbReference type="InterPro" id="IPR023188">
    <property type="entry name" value="DPS_DNA-bd_CS"/>
</dbReference>
<feature type="domain" description="Ferritin/DPS" evidence="3">
    <location>
        <begin position="11"/>
        <end position="148"/>
    </location>
</feature>
<dbReference type="CDD" id="cd01043">
    <property type="entry name" value="DPS"/>
    <property type="match status" value="1"/>
</dbReference>
<dbReference type="InterPro" id="IPR012347">
    <property type="entry name" value="Ferritin-like"/>
</dbReference>
<name>A0AA42BPL6_9BACI</name>
<gene>
    <name evidence="4" type="ORF">NK662_10035</name>
</gene>
<dbReference type="EMBL" id="JANCLT010000004">
    <property type="protein sequence ID" value="MCP8968877.1"/>
    <property type="molecule type" value="Genomic_DNA"/>
</dbReference>
<dbReference type="InterPro" id="IPR002177">
    <property type="entry name" value="DPS_DNA-bd"/>
</dbReference>
<organism evidence="4 5">
    <name type="scientific">Ectobacillus ponti</name>
    <dbReference type="NCBI Taxonomy" id="2961894"/>
    <lineage>
        <taxon>Bacteria</taxon>
        <taxon>Bacillati</taxon>
        <taxon>Bacillota</taxon>
        <taxon>Bacilli</taxon>
        <taxon>Bacillales</taxon>
        <taxon>Bacillaceae</taxon>
        <taxon>Ectobacillus</taxon>
    </lineage>
</organism>
<evidence type="ECO:0000256" key="1">
    <source>
        <dbReference type="ARBA" id="ARBA00009497"/>
    </source>
</evidence>
<protein>
    <submittedName>
        <fullName evidence="4">DNA starvation/stationary phase protection protein</fullName>
    </submittedName>
</protein>
<accession>A0AA42BPL6</accession>
<dbReference type="InterPro" id="IPR009078">
    <property type="entry name" value="Ferritin-like_SF"/>
</dbReference>
<dbReference type="PRINTS" id="PR01346">
    <property type="entry name" value="HELNAPAPROT"/>
</dbReference>
<comment type="similarity">
    <text evidence="1 2">Belongs to the Dps family.</text>
</comment>
<sequence>MSEVQYEAVVQELNKQVANWSVLYVKLHNYHWYVKGPQFFTLHAKFEELYTEAGAYIDEIAERILALKGQPMATMREYLEASTVKEGQGTENAEEMVQEIVNDYSAIIAELREAMEIAGQAEDETTADMLLAIHMALEKHVWMLGAFLR</sequence>
<dbReference type="GO" id="GO:0016722">
    <property type="term" value="F:oxidoreductase activity, acting on metal ions"/>
    <property type="evidence" value="ECO:0007669"/>
    <property type="project" value="InterPro"/>
</dbReference>
<dbReference type="SUPFAM" id="SSF47240">
    <property type="entry name" value="Ferritin-like"/>
    <property type="match status" value="1"/>
</dbReference>
<dbReference type="Proteomes" id="UP001156102">
    <property type="component" value="Unassembled WGS sequence"/>
</dbReference>
<dbReference type="PROSITE" id="PS00818">
    <property type="entry name" value="DPS_1"/>
    <property type="match status" value="1"/>
</dbReference>
<dbReference type="PANTHER" id="PTHR42932:SF1">
    <property type="entry name" value="GENERAL STRESS PROTEIN 20U"/>
    <property type="match status" value="1"/>
</dbReference>
<evidence type="ECO:0000313" key="5">
    <source>
        <dbReference type="Proteomes" id="UP001156102"/>
    </source>
</evidence>
<dbReference type="RefSeq" id="WP_254758787.1">
    <property type="nucleotide sequence ID" value="NZ_JANCLT010000004.1"/>
</dbReference>
<evidence type="ECO:0000256" key="2">
    <source>
        <dbReference type="RuleBase" id="RU003875"/>
    </source>
</evidence>